<evidence type="ECO:0000259" key="2">
    <source>
        <dbReference type="Pfam" id="PF06580"/>
    </source>
</evidence>
<dbReference type="InterPro" id="IPR050640">
    <property type="entry name" value="Bact_2-comp_sensor_kinase"/>
</dbReference>
<dbReference type="InterPro" id="IPR036890">
    <property type="entry name" value="HATPase_C_sf"/>
</dbReference>
<gene>
    <name evidence="3" type="ordered locus">Bache_0286</name>
</gene>
<dbReference type="eggNOG" id="COG2972">
    <property type="taxonomic scope" value="Bacteria"/>
</dbReference>
<dbReference type="PATRIC" id="fig|693979.3.peg.313"/>
<reference key="1">
    <citation type="submission" date="2010-11" db="EMBL/GenBank/DDBJ databases">
        <title>The complete genome of Bacteroides helcogenes P 36-108.</title>
        <authorList>
            <consortium name="US DOE Joint Genome Institute (JGI-PGF)"/>
            <person name="Lucas S."/>
            <person name="Copeland A."/>
            <person name="Lapidus A."/>
            <person name="Bruce D."/>
            <person name="Goodwin L."/>
            <person name="Pitluck S."/>
            <person name="Kyrpides N."/>
            <person name="Mavromatis K."/>
            <person name="Ivanova N."/>
            <person name="Zeytun A."/>
            <person name="Brettin T."/>
            <person name="Detter J.C."/>
            <person name="Tapia R."/>
            <person name="Han C."/>
            <person name="Land M."/>
            <person name="Hauser L."/>
            <person name="Markowitz V."/>
            <person name="Cheng J.-F."/>
            <person name="Hugenholtz P."/>
            <person name="Woyke T."/>
            <person name="Wu D."/>
            <person name="Gronow S."/>
            <person name="Wellnitz S."/>
            <person name="Brambilla E."/>
            <person name="Klenk H.-P."/>
            <person name="Eisen J.A."/>
        </authorList>
    </citation>
    <scope>NUCLEOTIDE SEQUENCE</scope>
    <source>
        <strain>P 36-108</strain>
    </source>
</reference>
<accession>E6STW3</accession>
<dbReference type="RefSeq" id="WP_013545933.1">
    <property type="nucleotide sequence ID" value="NC_014933.1"/>
</dbReference>
<protein>
    <submittedName>
        <fullName evidence="3">Signal transduction histidine kinase, LytS</fullName>
    </submittedName>
</protein>
<dbReference type="EMBL" id="CP002352">
    <property type="protein sequence ID" value="ADV42316.1"/>
    <property type="molecule type" value="Genomic_DNA"/>
</dbReference>
<keyword evidence="1" id="KW-0472">Membrane</keyword>
<keyword evidence="1" id="KW-0812">Transmembrane</keyword>
<dbReference type="GO" id="GO:0016020">
    <property type="term" value="C:membrane"/>
    <property type="evidence" value="ECO:0007669"/>
    <property type="project" value="InterPro"/>
</dbReference>
<dbReference type="AlphaFoldDB" id="E6STW3"/>
<feature type="transmembrane region" description="Helical" evidence="1">
    <location>
        <begin position="26"/>
        <end position="45"/>
    </location>
</feature>
<dbReference type="Pfam" id="PF06580">
    <property type="entry name" value="His_kinase"/>
    <property type="match status" value="1"/>
</dbReference>
<dbReference type="KEGG" id="bhl:Bache_0286"/>
<dbReference type="HOGENOM" id="CLU_020473_1_0_10"/>
<dbReference type="PANTHER" id="PTHR34220">
    <property type="entry name" value="SENSOR HISTIDINE KINASE YPDA"/>
    <property type="match status" value="1"/>
</dbReference>
<keyword evidence="1" id="KW-1133">Transmembrane helix</keyword>
<organism evidence="3 4">
    <name type="scientific">Bacteroides helcogenes (strain ATCC 35417 / DSM 20613 / JCM 6297 / CCUG 15421 / P 36-108)</name>
    <dbReference type="NCBI Taxonomy" id="693979"/>
    <lineage>
        <taxon>Bacteria</taxon>
        <taxon>Pseudomonadati</taxon>
        <taxon>Bacteroidota</taxon>
        <taxon>Bacteroidia</taxon>
        <taxon>Bacteroidales</taxon>
        <taxon>Bacteroidaceae</taxon>
        <taxon>Bacteroides</taxon>
    </lineage>
</organism>
<dbReference type="GO" id="GO:0000155">
    <property type="term" value="F:phosphorelay sensor kinase activity"/>
    <property type="evidence" value="ECO:0007669"/>
    <property type="project" value="InterPro"/>
</dbReference>
<dbReference type="STRING" id="693979.Bache_0286"/>
<reference evidence="3 4" key="2">
    <citation type="journal article" date="2011" name="Stand. Genomic Sci.">
        <title>Complete genome sequence of Bacteroides helcogenes type strain (P 36-108).</title>
        <authorList>
            <person name="Pati A."/>
            <person name="Gronow S."/>
            <person name="Zeytun A."/>
            <person name="Lapidus A."/>
            <person name="Nolan M."/>
            <person name="Hammon N."/>
            <person name="Deshpande S."/>
            <person name="Cheng J.F."/>
            <person name="Tapia R."/>
            <person name="Han C."/>
            <person name="Goodwin L."/>
            <person name="Pitluck S."/>
            <person name="Liolios K."/>
            <person name="Pagani I."/>
            <person name="Ivanova N."/>
            <person name="Mavromatis K."/>
            <person name="Chen A."/>
            <person name="Palaniappan K."/>
            <person name="Land M."/>
            <person name="Hauser L."/>
            <person name="Chang Y.J."/>
            <person name="Jeffries C.D."/>
            <person name="Detter J.C."/>
            <person name="Brambilla E."/>
            <person name="Rohde M."/>
            <person name="Goker M."/>
            <person name="Woyke T."/>
            <person name="Bristow J."/>
            <person name="Eisen J.A."/>
            <person name="Markowitz V."/>
            <person name="Hugenholtz P."/>
            <person name="Kyrpides N.C."/>
            <person name="Klenk H.P."/>
            <person name="Lucas S."/>
        </authorList>
    </citation>
    <scope>NUCLEOTIDE SEQUENCE [LARGE SCALE GENOMIC DNA]</scope>
    <source>
        <strain evidence="4">ATCC 35417 / DSM 20613 / JCM 6297 / CCUG 15421 / P 36-108</strain>
    </source>
</reference>
<evidence type="ECO:0000313" key="4">
    <source>
        <dbReference type="Proteomes" id="UP000008630"/>
    </source>
</evidence>
<dbReference type="Gene3D" id="3.30.565.10">
    <property type="entry name" value="Histidine kinase-like ATPase, C-terminal domain"/>
    <property type="match status" value="1"/>
</dbReference>
<dbReference type="InterPro" id="IPR010559">
    <property type="entry name" value="Sig_transdc_His_kin_internal"/>
</dbReference>
<feature type="domain" description="Signal transduction histidine kinase internal region" evidence="2">
    <location>
        <begin position="173"/>
        <end position="248"/>
    </location>
</feature>
<feature type="transmembrane region" description="Helical" evidence="1">
    <location>
        <begin position="133"/>
        <end position="153"/>
    </location>
</feature>
<dbReference type="Proteomes" id="UP000008630">
    <property type="component" value="Chromosome"/>
</dbReference>
<sequence>MTPTSTPQHPGEHTVPSLFTSPRLRIYRHLILQSVILIMTLNIALDREAKLCGQSGNTIAWASYYLLVNCGIYFNLYVLAPRYLEKERYKRYLAGIACTTAFILAGVFALQANVLDSQSPETILSPGLVSLNLLSSTLAIGLMLAGTSTFLLLRHWAGYNQRISELESNTLQSELKQLKRQINPHFLFNMLNNANVLLKKNPEEASQLLFKLEDMLRYQLNSSSEDEVALSSDIRFLNDFLNLEKVRRDHFEYTLSKEGDIDRIYLPPLLFIPFVENAVKHNPDNENTSYVHLSFKMWKQQLTFQCTNSKPKKKAETSTAKAGGLGLKNIKRRLELLYPDRYSLEIDETEDEYKVNLQLTL</sequence>
<feature type="transmembrane region" description="Helical" evidence="1">
    <location>
        <begin position="61"/>
        <end position="80"/>
    </location>
</feature>
<proteinExistence type="predicted"/>
<keyword evidence="3" id="KW-0418">Kinase</keyword>
<feature type="transmembrane region" description="Helical" evidence="1">
    <location>
        <begin position="92"/>
        <end position="113"/>
    </location>
</feature>
<evidence type="ECO:0000313" key="3">
    <source>
        <dbReference type="EMBL" id="ADV42316.1"/>
    </source>
</evidence>
<dbReference type="OrthoDB" id="9809908at2"/>
<keyword evidence="3" id="KW-0808">Transferase</keyword>
<dbReference type="PANTHER" id="PTHR34220:SF7">
    <property type="entry name" value="SENSOR HISTIDINE KINASE YPDA"/>
    <property type="match status" value="1"/>
</dbReference>
<name>E6STW3_BACT6</name>
<evidence type="ECO:0000256" key="1">
    <source>
        <dbReference type="SAM" id="Phobius"/>
    </source>
</evidence>
<keyword evidence="4" id="KW-1185">Reference proteome</keyword>